<organism evidence="11 12">
    <name type="scientific">Trypanosoma equiperdum</name>
    <dbReference type="NCBI Taxonomy" id="5694"/>
    <lineage>
        <taxon>Eukaryota</taxon>
        <taxon>Discoba</taxon>
        <taxon>Euglenozoa</taxon>
        <taxon>Kinetoplastea</taxon>
        <taxon>Metakinetoplastina</taxon>
        <taxon>Trypanosomatida</taxon>
        <taxon>Trypanosomatidae</taxon>
        <taxon>Trypanosoma</taxon>
    </lineage>
</organism>
<evidence type="ECO:0000256" key="2">
    <source>
        <dbReference type="ARBA" id="ARBA00012750"/>
    </source>
</evidence>
<reference evidence="11" key="1">
    <citation type="submission" date="2016-09" db="EMBL/GenBank/DDBJ databases">
        <authorList>
            <person name="Hebert L."/>
            <person name="Moumen B."/>
        </authorList>
    </citation>
    <scope>NUCLEOTIDE SEQUENCE [LARGE SCALE GENOMIC DNA]</scope>
    <source>
        <strain evidence="11">OVI</strain>
    </source>
</reference>
<evidence type="ECO:0000256" key="4">
    <source>
        <dbReference type="ARBA" id="ARBA00022679"/>
    </source>
</evidence>
<proteinExistence type="inferred from homology"/>
<evidence type="ECO:0000256" key="8">
    <source>
        <dbReference type="ARBA" id="ARBA00049202"/>
    </source>
</evidence>
<protein>
    <recommendedName>
        <fullName evidence="2">tRNA(Phe) 7-[(3-amino-3-carboxypropyl)-4-demethylwyosine(37)-N(4)]-methyltransferase</fullName>
        <ecNumber evidence="2">2.1.1.282</ecNumber>
    </recommendedName>
    <alternativeName>
        <fullName evidence="7">tRNA(Phe) 7-((3-amino-3-carboxypropyl)-4-demethylwyosine(37)-N(4))-methyltransferase</fullName>
    </alternativeName>
</protein>
<dbReference type="SUPFAM" id="SSF111278">
    <property type="entry name" value="SSo0622-like"/>
    <property type="match status" value="1"/>
</dbReference>
<evidence type="ECO:0000256" key="6">
    <source>
        <dbReference type="ARBA" id="ARBA00022694"/>
    </source>
</evidence>
<sequence length="356" mass="39234">MFDLMADACAAYMEDSEPTKARIEKNTEGEGRERKGRTSQCPKEWCVRPKNNLAQGDKEFKEHKQRVMSNLSSNMCDHSPKGGVDRKCLKVMELLNNHQDYVTVSSCSGRIALFHSTPILETLHDSVNGSSSTKSAAVVGKRGSKDALGWLVVKHGELTEEEINQIVKGLCGDEAEDSSNTHSSPQVREVAERKLNGDEDELDGVWMQTGVLAPIPLPSFGTVTLKMEPFVMHVACRTMESGKRLLTAAATEAGFRNSGVTPPGKRVVCAIRNATGVGLDIPLVVDGVNYARGQHSYVRRLLLLANEKMRNNDLRRHRLEVGVAAFLERGHETPQCSHEERMRLPPPCVLGKHPDA</sequence>
<dbReference type="EMBL" id="CZPT02002003">
    <property type="protein sequence ID" value="SCU73138.1"/>
    <property type="molecule type" value="Genomic_DNA"/>
</dbReference>
<keyword evidence="4" id="KW-0808">Transferase</keyword>
<accession>A0A1G4IKM8</accession>
<dbReference type="GO" id="GO:0008168">
    <property type="term" value="F:methyltransferase activity"/>
    <property type="evidence" value="ECO:0007669"/>
    <property type="project" value="UniProtKB-KW"/>
</dbReference>
<feature type="region of interest" description="Disordered" evidence="9">
    <location>
        <begin position="17"/>
        <end position="40"/>
    </location>
</feature>
<name>A0A1G4IKM8_TRYEQ</name>
<comment type="caution">
    <text evidence="11">The sequence shown here is derived from an EMBL/GenBank/DDBJ whole genome shotgun (WGS) entry which is preliminary data.</text>
</comment>
<dbReference type="GO" id="GO:0032259">
    <property type="term" value="P:methylation"/>
    <property type="evidence" value="ECO:0007669"/>
    <property type="project" value="UniProtKB-KW"/>
</dbReference>
<dbReference type="EC" id="2.1.1.282" evidence="2"/>
<comment type="similarity">
    <text evidence="1">Belongs to the TYW3 family.</text>
</comment>
<evidence type="ECO:0000256" key="3">
    <source>
        <dbReference type="ARBA" id="ARBA00022603"/>
    </source>
</evidence>
<dbReference type="RefSeq" id="XP_067083542.1">
    <property type="nucleotide sequence ID" value="XM_067227441.1"/>
</dbReference>
<gene>
    <name evidence="11" type="ORF">TEOVI_000463800</name>
</gene>
<dbReference type="AlphaFoldDB" id="A0A1G4IKM8"/>
<dbReference type="Gene3D" id="3.30.1960.10">
    <property type="entry name" value="tRNA wybutosine-synthesizing-like"/>
    <property type="match status" value="1"/>
</dbReference>
<dbReference type="PANTHER" id="PTHR48418:SF1">
    <property type="entry name" value="TRNA WYBUTOSINE-SYNTHESIZING PROTEIN 3"/>
    <property type="match status" value="1"/>
</dbReference>
<evidence type="ECO:0000256" key="1">
    <source>
        <dbReference type="ARBA" id="ARBA00008569"/>
    </source>
</evidence>
<keyword evidence="5" id="KW-0949">S-adenosyl-L-methionine</keyword>
<evidence type="ECO:0000256" key="9">
    <source>
        <dbReference type="SAM" id="MobiDB-lite"/>
    </source>
</evidence>
<evidence type="ECO:0000256" key="5">
    <source>
        <dbReference type="ARBA" id="ARBA00022691"/>
    </source>
</evidence>
<keyword evidence="6" id="KW-0819">tRNA processing</keyword>
<dbReference type="Proteomes" id="UP000195570">
    <property type="component" value="Unassembled WGS sequence"/>
</dbReference>
<dbReference type="GO" id="GO:0008033">
    <property type="term" value="P:tRNA processing"/>
    <property type="evidence" value="ECO:0007669"/>
    <property type="project" value="UniProtKB-KW"/>
</dbReference>
<dbReference type="Pfam" id="PF02676">
    <property type="entry name" value="TYW3"/>
    <property type="match status" value="1"/>
</dbReference>
<comment type="catalytic activity">
    <reaction evidence="8">
        <text>4-demethyl-7-[(3S)-3-amino-3-carboxypropyl]wyosine(37) in tRNA(Phe) + S-adenosyl-L-methionine = 7-[(3S)-3-amino-3-carboxypropyl]wyosine(37) in tRNA(Phe) + S-adenosyl-L-homocysteine + H(+)</text>
        <dbReference type="Rhea" id="RHEA:36635"/>
        <dbReference type="Rhea" id="RHEA-COMP:10378"/>
        <dbReference type="Rhea" id="RHEA-COMP:10379"/>
        <dbReference type="ChEBI" id="CHEBI:15378"/>
        <dbReference type="ChEBI" id="CHEBI:57856"/>
        <dbReference type="ChEBI" id="CHEBI:59789"/>
        <dbReference type="ChEBI" id="CHEBI:73543"/>
        <dbReference type="ChEBI" id="CHEBI:73550"/>
        <dbReference type="EC" id="2.1.1.282"/>
    </reaction>
</comment>
<evidence type="ECO:0000256" key="7">
    <source>
        <dbReference type="ARBA" id="ARBA00030554"/>
    </source>
</evidence>
<dbReference type="GeneID" id="92378578"/>
<keyword evidence="3 11" id="KW-0489">Methyltransferase</keyword>
<dbReference type="VEuPathDB" id="TriTrypDB:TEOVI_000463800"/>
<dbReference type="InterPro" id="IPR036602">
    <property type="entry name" value="tRNA_yW-synthesising-like_sf"/>
</dbReference>
<feature type="compositionally biased region" description="Basic and acidic residues" evidence="9">
    <location>
        <begin position="17"/>
        <end position="33"/>
    </location>
</feature>
<keyword evidence="12" id="KW-1185">Reference proteome</keyword>
<evidence type="ECO:0000313" key="11">
    <source>
        <dbReference type="EMBL" id="SCU73138.1"/>
    </source>
</evidence>
<feature type="domain" description="tRNA wybutosine-synthesizing protein" evidence="10">
    <location>
        <begin position="63"/>
        <end position="321"/>
    </location>
</feature>
<evidence type="ECO:0000259" key="10">
    <source>
        <dbReference type="Pfam" id="PF02676"/>
    </source>
</evidence>
<dbReference type="InterPro" id="IPR003827">
    <property type="entry name" value="tRNA_yW-synthesising"/>
</dbReference>
<dbReference type="PANTHER" id="PTHR48418">
    <property type="entry name" value="TRNA WYBUTOSINE-SYNTHESIZING PROTEIN 3"/>
    <property type="match status" value="1"/>
</dbReference>
<evidence type="ECO:0000313" key="12">
    <source>
        <dbReference type="Proteomes" id="UP000195570"/>
    </source>
</evidence>